<dbReference type="AlphaFoldDB" id="A0A0I9UTB5"/>
<keyword evidence="2" id="KW-1185">Reference proteome</keyword>
<evidence type="ECO:0000313" key="1">
    <source>
        <dbReference type="EMBL" id="KLO38966.1"/>
    </source>
</evidence>
<accession>A0A0I9UTB5</accession>
<dbReference type="STRING" id="1202450.B586_16350"/>
<evidence type="ECO:0000313" key="2">
    <source>
        <dbReference type="Proteomes" id="UP000036334"/>
    </source>
</evidence>
<comment type="caution">
    <text evidence="1">The sequence shown here is derived from an EMBL/GenBank/DDBJ whole genome shotgun (WGS) entry which is preliminary data.</text>
</comment>
<gene>
    <name evidence="1" type="ORF">ABH38_00905</name>
</gene>
<organism evidence="1 2">
    <name type="scientific">Mycobacterium haemophilum</name>
    <dbReference type="NCBI Taxonomy" id="29311"/>
    <lineage>
        <taxon>Bacteria</taxon>
        <taxon>Bacillati</taxon>
        <taxon>Actinomycetota</taxon>
        <taxon>Actinomycetes</taxon>
        <taxon>Mycobacteriales</taxon>
        <taxon>Mycobacteriaceae</taxon>
        <taxon>Mycobacterium</taxon>
    </lineage>
</organism>
<dbReference type="EMBL" id="LDPR01000001">
    <property type="protein sequence ID" value="KLO38966.1"/>
    <property type="molecule type" value="Genomic_DNA"/>
</dbReference>
<name>A0A0I9UTB5_9MYCO</name>
<proteinExistence type="predicted"/>
<dbReference type="PATRIC" id="fig|29311.18.peg.198"/>
<protein>
    <submittedName>
        <fullName evidence="1">Uncharacterized protein</fullName>
    </submittedName>
</protein>
<sequence length="91" mass="10324">MAPPFRLPRASPNLAGPGLQRAALVSYRRPKLVTATSEFQHPLLLPSLQFPMAQLAIPPMPEPMRRPPELQKPVFRVPRLIQVPHVQSRQY</sequence>
<dbReference type="Proteomes" id="UP000036334">
    <property type="component" value="Unassembled WGS sequence"/>
</dbReference>
<reference evidence="1 2" key="1">
    <citation type="submission" date="2015-05" db="EMBL/GenBank/DDBJ databases">
        <title>Genome sequence of Mycobacterium haemophilum.</title>
        <authorList>
            <person name="Greninger A.L."/>
            <person name="Cunningham G."/>
            <person name="Miller S."/>
        </authorList>
    </citation>
    <scope>NUCLEOTIDE SEQUENCE [LARGE SCALE GENOMIC DNA]</scope>
    <source>
        <strain evidence="2">UC1</strain>
    </source>
</reference>